<dbReference type="PROSITE" id="PS00409">
    <property type="entry name" value="PROKAR_NTER_METHYL"/>
    <property type="match status" value="1"/>
</dbReference>
<proteinExistence type="predicted"/>
<dbReference type="InterPro" id="IPR045584">
    <property type="entry name" value="Pilin-like"/>
</dbReference>
<sequence length="218" mass="23356">MKFQAKGFSLVELMVAMVISLILLIGALDLFQRTSQTDRTGTELARLQESGRVALEIFGADARRAGYQGCSSADSPITVDGVTFPADAISAVSGTSITFNYARLESTPVVMPATRRDCSNIQTLYLHKVTYSNCGANLCLAEDASASSAIIDNASIQSILLGIDNSGTTTWVNGSSATTNDRSNAHVVRITFQISSANDPNMTARQFTGTFDLRNRLQ</sequence>
<comment type="caution">
    <text evidence="2">The sequence shown here is derived from an EMBL/GenBank/DDBJ whole genome shotgun (WGS) entry which is preliminary data.</text>
</comment>
<reference evidence="2" key="1">
    <citation type="submission" date="2024-09" db="EMBL/GenBank/DDBJ databases">
        <title>Whole genome shotgun sequence of Pseudomonas alcaligenes NBRC 14159.</title>
        <authorList>
            <person name="Yoshida I."/>
            <person name="Hosoyama A."/>
            <person name="Tsuchikane K."/>
            <person name="Noguchi M."/>
            <person name="Hirakata S."/>
            <person name="Ando Y."/>
            <person name="Ohji S."/>
            <person name="Yamazoe A."/>
            <person name="Yamazaki S."/>
            <person name="Fujita N."/>
        </authorList>
    </citation>
    <scope>NUCLEOTIDE SEQUENCE</scope>
    <source>
        <strain evidence="2">NBRC 14159</strain>
    </source>
</reference>
<gene>
    <name evidence="2" type="ORF">PA6_051_00040</name>
</gene>
<name>U2ZTU6_AQUA1</name>
<keyword evidence="1" id="KW-0812">Transmembrane</keyword>
<evidence type="ECO:0000313" key="2">
    <source>
        <dbReference type="EMBL" id="GAD64855.1"/>
    </source>
</evidence>
<dbReference type="Pfam" id="PF07963">
    <property type="entry name" value="N_methyl"/>
    <property type="match status" value="1"/>
</dbReference>
<evidence type="ECO:0000313" key="3">
    <source>
        <dbReference type="Proteomes" id="UP000016560"/>
    </source>
</evidence>
<dbReference type="SUPFAM" id="SSF54523">
    <property type="entry name" value="Pili subunits"/>
    <property type="match status" value="1"/>
</dbReference>
<dbReference type="InterPro" id="IPR012902">
    <property type="entry name" value="N_methyl_site"/>
</dbReference>
<dbReference type="RefSeq" id="WP_021702923.1">
    <property type="nucleotide sequence ID" value="NZ_BATI01000051.1"/>
</dbReference>
<keyword evidence="3" id="KW-1185">Reference proteome</keyword>
<evidence type="ECO:0000256" key="1">
    <source>
        <dbReference type="SAM" id="Phobius"/>
    </source>
</evidence>
<evidence type="ECO:0008006" key="4">
    <source>
        <dbReference type="Google" id="ProtNLM"/>
    </source>
</evidence>
<keyword evidence="1" id="KW-1133">Transmembrane helix</keyword>
<dbReference type="EMBL" id="BATI01000051">
    <property type="protein sequence ID" value="GAD64855.1"/>
    <property type="molecule type" value="Genomic_DNA"/>
</dbReference>
<protein>
    <recommendedName>
        <fullName evidence="4">Prepilin-type N-terminal cleavage/methylation domain-containing protein</fullName>
    </recommendedName>
</protein>
<dbReference type="AlphaFoldDB" id="U2ZTU6"/>
<accession>U2ZTU6</accession>
<dbReference type="NCBIfam" id="TIGR02532">
    <property type="entry name" value="IV_pilin_GFxxxE"/>
    <property type="match status" value="1"/>
</dbReference>
<dbReference type="eggNOG" id="COG4966">
    <property type="taxonomic scope" value="Bacteria"/>
</dbReference>
<organism evidence="2 3">
    <name type="scientific">Aquipseudomonas alcaligenes (strain ATCC 14909 / DSM 50342 / CCUG 1425 / JCM 20561 / NBRC 14159 / NCIMB 9945 / NCTC 10367 / 1577)</name>
    <name type="common">Pseudomonas alcaligenes</name>
    <dbReference type="NCBI Taxonomy" id="1215092"/>
    <lineage>
        <taxon>Bacteria</taxon>
        <taxon>Pseudomonadati</taxon>
        <taxon>Pseudomonadota</taxon>
        <taxon>Gammaproteobacteria</taxon>
        <taxon>Pseudomonadales</taxon>
        <taxon>Pseudomonadaceae</taxon>
        <taxon>Aquipseudomonas</taxon>
    </lineage>
</organism>
<feature type="transmembrane region" description="Helical" evidence="1">
    <location>
        <begin position="7"/>
        <end position="28"/>
    </location>
</feature>
<keyword evidence="1" id="KW-0472">Membrane</keyword>
<dbReference type="Proteomes" id="UP000016560">
    <property type="component" value="Unassembled WGS sequence"/>
</dbReference>